<name>L1IGH9_GUITC</name>
<keyword evidence="2 7" id="KW-0645">Protease</keyword>
<dbReference type="GO" id="GO:0046872">
    <property type="term" value="F:metal ion binding"/>
    <property type="evidence" value="ECO:0007669"/>
    <property type="project" value="UniProtKB-UniRule"/>
</dbReference>
<evidence type="ECO:0000256" key="8">
    <source>
        <dbReference type="SAM" id="SignalP"/>
    </source>
</evidence>
<dbReference type="STRING" id="905079.L1IGH9"/>
<feature type="domain" description="Peptidase M3A/M3B catalytic" evidence="9">
    <location>
        <begin position="412"/>
        <end position="549"/>
    </location>
</feature>
<dbReference type="Gene3D" id="3.40.390.10">
    <property type="entry name" value="Collagenase (Catalytic Domain)"/>
    <property type="match status" value="1"/>
</dbReference>
<evidence type="ECO:0000256" key="7">
    <source>
        <dbReference type="RuleBase" id="RU003435"/>
    </source>
</evidence>
<organism evidence="11">
    <name type="scientific">Guillardia theta (strain CCMP2712)</name>
    <name type="common">Cryptophyte</name>
    <dbReference type="NCBI Taxonomy" id="905079"/>
    <lineage>
        <taxon>Eukaryota</taxon>
        <taxon>Cryptophyceae</taxon>
        <taxon>Pyrenomonadales</taxon>
        <taxon>Geminigeraceae</taxon>
        <taxon>Guillardia</taxon>
    </lineage>
</organism>
<dbReference type="GO" id="GO:0006518">
    <property type="term" value="P:peptide metabolic process"/>
    <property type="evidence" value="ECO:0007669"/>
    <property type="project" value="TreeGrafter"/>
</dbReference>
<reference evidence="11 13" key="1">
    <citation type="journal article" date="2012" name="Nature">
        <title>Algal genomes reveal evolutionary mosaicism and the fate of nucleomorphs.</title>
        <authorList>
            <consortium name="DOE Joint Genome Institute"/>
            <person name="Curtis B.A."/>
            <person name="Tanifuji G."/>
            <person name="Burki F."/>
            <person name="Gruber A."/>
            <person name="Irimia M."/>
            <person name="Maruyama S."/>
            <person name="Arias M.C."/>
            <person name="Ball S.G."/>
            <person name="Gile G.H."/>
            <person name="Hirakawa Y."/>
            <person name="Hopkins J.F."/>
            <person name="Kuo A."/>
            <person name="Rensing S.A."/>
            <person name="Schmutz J."/>
            <person name="Symeonidi A."/>
            <person name="Elias M."/>
            <person name="Eveleigh R.J."/>
            <person name="Herman E.K."/>
            <person name="Klute M.J."/>
            <person name="Nakayama T."/>
            <person name="Obornik M."/>
            <person name="Reyes-Prieto A."/>
            <person name="Armbrust E.V."/>
            <person name="Aves S.J."/>
            <person name="Beiko R.G."/>
            <person name="Coutinho P."/>
            <person name="Dacks J.B."/>
            <person name="Durnford D.G."/>
            <person name="Fast N.M."/>
            <person name="Green B.R."/>
            <person name="Grisdale C.J."/>
            <person name="Hempel F."/>
            <person name="Henrissat B."/>
            <person name="Hoppner M.P."/>
            <person name="Ishida K."/>
            <person name="Kim E."/>
            <person name="Koreny L."/>
            <person name="Kroth P.G."/>
            <person name="Liu Y."/>
            <person name="Malik S.B."/>
            <person name="Maier U.G."/>
            <person name="McRose D."/>
            <person name="Mock T."/>
            <person name="Neilson J.A."/>
            <person name="Onodera N.T."/>
            <person name="Poole A.M."/>
            <person name="Pritham E.J."/>
            <person name="Richards T.A."/>
            <person name="Rocap G."/>
            <person name="Roy S.W."/>
            <person name="Sarai C."/>
            <person name="Schaack S."/>
            <person name="Shirato S."/>
            <person name="Slamovits C.H."/>
            <person name="Spencer D.F."/>
            <person name="Suzuki S."/>
            <person name="Worden A.Z."/>
            <person name="Zauner S."/>
            <person name="Barry K."/>
            <person name="Bell C."/>
            <person name="Bharti A.K."/>
            <person name="Crow J.A."/>
            <person name="Grimwood J."/>
            <person name="Kramer R."/>
            <person name="Lindquist E."/>
            <person name="Lucas S."/>
            <person name="Salamov A."/>
            <person name="McFadden G.I."/>
            <person name="Lane C.E."/>
            <person name="Keeling P.J."/>
            <person name="Gray M.W."/>
            <person name="Grigoriev I.V."/>
            <person name="Archibald J.M."/>
        </authorList>
    </citation>
    <scope>NUCLEOTIDE SEQUENCE</scope>
    <source>
        <strain evidence="11 13">CCMP2712</strain>
    </source>
</reference>
<gene>
    <name evidence="11" type="ORF">GUITHDRAFT_118551</name>
</gene>
<evidence type="ECO:0000259" key="9">
    <source>
        <dbReference type="Pfam" id="PF01432"/>
    </source>
</evidence>
<dbReference type="FunFam" id="1.10.1370.40:FF:000005">
    <property type="entry name" value="Organellar oligopeptidase A, chloroplastic/mitochondrial"/>
    <property type="match status" value="1"/>
</dbReference>
<dbReference type="Gene3D" id="1.10.1370.10">
    <property type="entry name" value="Neurolysin, domain 3"/>
    <property type="match status" value="2"/>
</dbReference>
<evidence type="ECO:0000313" key="12">
    <source>
        <dbReference type="EnsemblProtists" id="EKX35318"/>
    </source>
</evidence>
<evidence type="ECO:0000256" key="6">
    <source>
        <dbReference type="ARBA" id="ARBA00023049"/>
    </source>
</evidence>
<feature type="domain" description="Peptidase M3A/M3B catalytic" evidence="9">
    <location>
        <begin position="342"/>
        <end position="405"/>
    </location>
</feature>
<dbReference type="PANTHER" id="PTHR11804">
    <property type="entry name" value="PROTEASE M3 THIMET OLIGOPEPTIDASE-RELATED"/>
    <property type="match status" value="1"/>
</dbReference>
<dbReference type="InterPro" id="IPR024077">
    <property type="entry name" value="Neurolysin/TOP_dom2"/>
</dbReference>
<dbReference type="AlphaFoldDB" id="L1IGH9"/>
<dbReference type="GeneID" id="17292048"/>
<dbReference type="HOGENOM" id="CLU_474464_0_0_1"/>
<dbReference type="OrthoDB" id="534666at2759"/>
<dbReference type="Pfam" id="PF19310">
    <property type="entry name" value="TOP_N"/>
    <property type="match status" value="1"/>
</dbReference>
<dbReference type="GO" id="GO:0006508">
    <property type="term" value="P:proteolysis"/>
    <property type="evidence" value="ECO:0007669"/>
    <property type="project" value="UniProtKB-KW"/>
</dbReference>
<feature type="chain" id="PRO_5008770021" description="Peptidase M3A/M3B catalytic domain-containing protein" evidence="8">
    <location>
        <begin position="27"/>
        <end position="575"/>
    </location>
</feature>
<keyword evidence="5 7" id="KW-0862">Zinc</keyword>
<evidence type="ECO:0008006" key="14">
    <source>
        <dbReference type="Google" id="ProtNLM"/>
    </source>
</evidence>
<dbReference type="Proteomes" id="UP000011087">
    <property type="component" value="Unassembled WGS sequence"/>
</dbReference>
<dbReference type="InterPro" id="IPR001567">
    <property type="entry name" value="Pept_M3A_M3B_dom"/>
</dbReference>
<evidence type="ECO:0000256" key="4">
    <source>
        <dbReference type="ARBA" id="ARBA00022801"/>
    </source>
</evidence>
<dbReference type="RefSeq" id="XP_005822298.1">
    <property type="nucleotide sequence ID" value="XM_005822241.1"/>
</dbReference>
<keyword evidence="13" id="KW-1185">Reference proteome</keyword>
<evidence type="ECO:0000313" key="13">
    <source>
        <dbReference type="Proteomes" id="UP000011087"/>
    </source>
</evidence>
<comment type="similarity">
    <text evidence="1 7">Belongs to the peptidase M3 family.</text>
</comment>
<dbReference type="PaxDb" id="55529-EKX35318"/>
<proteinExistence type="inferred from homology"/>
<dbReference type="EMBL" id="JH993093">
    <property type="protein sequence ID" value="EKX35318.1"/>
    <property type="molecule type" value="Genomic_DNA"/>
</dbReference>
<reference evidence="12" key="3">
    <citation type="submission" date="2015-06" db="UniProtKB">
        <authorList>
            <consortium name="EnsemblProtists"/>
        </authorList>
    </citation>
    <scope>IDENTIFICATION</scope>
</reference>
<evidence type="ECO:0000256" key="1">
    <source>
        <dbReference type="ARBA" id="ARBA00006040"/>
    </source>
</evidence>
<dbReference type="SUPFAM" id="SSF55486">
    <property type="entry name" value="Metalloproteases ('zincins'), catalytic domain"/>
    <property type="match status" value="2"/>
</dbReference>
<protein>
    <recommendedName>
        <fullName evidence="14">Peptidase M3A/M3B catalytic domain-containing protein</fullName>
    </recommendedName>
</protein>
<keyword evidence="3 7" id="KW-0479">Metal-binding</keyword>
<evidence type="ECO:0000256" key="5">
    <source>
        <dbReference type="ARBA" id="ARBA00022833"/>
    </source>
</evidence>
<dbReference type="Pfam" id="PF01432">
    <property type="entry name" value="Peptidase_M3"/>
    <property type="match status" value="2"/>
</dbReference>
<feature type="signal peptide" evidence="8">
    <location>
        <begin position="1"/>
        <end position="26"/>
    </location>
</feature>
<dbReference type="InterPro" id="IPR024080">
    <property type="entry name" value="Neurolysin/TOP_N"/>
</dbReference>
<comment type="cofactor">
    <cofactor evidence="7">
        <name>Zn(2+)</name>
        <dbReference type="ChEBI" id="CHEBI:29105"/>
    </cofactor>
    <text evidence="7">Binds 1 zinc ion.</text>
</comment>
<accession>L1IGH9</accession>
<dbReference type="OMA" id="KIRTASW"/>
<dbReference type="InterPro" id="IPR024079">
    <property type="entry name" value="MetalloPept_cat_dom_sf"/>
</dbReference>
<dbReference type="InterPro" id="IPR045090">
    <property type="entry name" value="Pept_M3A_M3B"/>
</dbReference>
<keyword evidence="6 7" id="KW-0482">Metalloprotease</keyword>
<keyword evidence="4 7" id="KW-0378">Hydrolase</keyword>
<feature type="domain" description="Oligopeptidase A N-terminal" evidence="10">
    <location>
        <begin position="134"/>
        <end position="261"/>
    </location>
</feature>
<evidence type="ECO:0000256" key="3">
    <source>
        <dbReference type="ARBA" id="ARBA00022723"/>
    </source>
</evidence>
<evidence type="ECO:0000256" key="2">
    <source>
        <dbReference type="ARBA" id="ARBA00022670"/>
    </source>
</evidence>
<keyword evidence="8" id="KW-0732">Signal</keyword>
<dbReference type="InterPro" id="IPR045666">
    <property type="entry name" value="OpdA_N"/>
</dbReference>
<evidence type="ECO:0000313" key="11">
    <source>
        <dbReference type="EMBL" id="EKX35318.1"/>
    </source>
</evidence>
<dbReference type="eggNOG" id="KOG2089">
    <property type="taxonomic scope" value="Eukaryota"/>
</dbReference>
<evidence type="ECO:0000259" key="10">
    <source>
        <dbReference type="Pfam" id="PF19310"/>
    </source>
</evidence>
<dbReference type="EnsemblProtists" id="EKX35318">
    <property type="protein sequence ID" value="EKX35318"/>
    <property type="gene ID" value="GUITHDRAFT_118551"/>
</dbReference>
<dbReference type="GO" id="GO:0004222">
    <property type="term" value="F:metalloendopeptidase activity"/>
    <property type="evidence" value="ECO:0007669"/>
    <property type="project" value="InterPro"/>
</dbReference>
<sequence length="575" mass="64294">MANTMNRNRQLLLFLCIFGVVALGLGHTCSASEGNRSVDSKTKGMLPAFINFALRPLSHLSGCSAFRSAAKIFPKKFIQVPSVRLRGGRDQPFTVQASAAAPVAETSTKMNPLISLEMFPRYDLVSAEHVLPAMQELIKDAEGSLAKLEARLKESGYQIKCSEFLGEVEKLSDHVERSWGVVQHLKGVRDNDALRKAVEEAQPAVVQMNLKLMQNEALFNTFKAIKESKEFQTLSPAQKRIVETSIRDAELSGVALKGEEKKRYNDLQQELATLSTKFSNNVLDSTKAFSVRLEKKEEVAGLPASSLALAAQTAKSKGDKDATPEEGPWVFTLDMPSYLAVQQHAKDRSLREKMYEQYITRASKEGLDNTPIINKILALRQETAKLLGKRHHADVSTASKMATYESAMKLLKVCNQSPPVGDKPSLMTFREVETLFHEFGHALQHMLTSEDEGLVAGIRGVEWDAVETPSQFMENWCYDKATIDKLAVHYETGEKMPEELWQKIKAAKNFRSGSMMLRQLQFAVTDLELHSNFDPSVAEQPGKSVHDLYRGNKHCPQKFQCDEKEIGIKTNLHYQ</sequence>
<dbReference type="KEGG" id="gtt:GUITHDRAFT_118551"/>
<dbReference type="Gene3D" id="1.20.1050.40">
    <property type="entry name" value="Endopeptidase. Chain P, domain 1"/>
    <property type="match status" value="1"/>
</dbReference>
<dbReference type="PANTHER" id="PTHR11804:SF83">
    <property type="entry name" value="LD37516P"/>
    <property type="match status" value="1"/>
</dbReference>
<reference evidence="13" key="2">
    <citation type="submission" date="2012-11" db="EMBL/GenBank/DDBJ databases">
        <authorList>
            <person name="Kuo A."/>
            <person name="Curtis B.A."/>
            <person name="Tanifuji G."/>
            <person name="Burki F."/>
            <person name="Gruber A."/>
            <person name="Irimia M."/>
            <person name="Maruyama S."/>
            <person name="Arias M.C."/>
            <person name="Ball S.G."/>
            <person name="Gile G.H."/>
            <person name="Hirakawa Y."/>
            <person name="Hopkins J.F."/>
            <person name="Rensing S.A."/>
            <person name="Schmutz J."/>
            <person name="Symeonidi A."/>
            <person name="Elias M."/>
            <person name="Eveleigh R.J."/>
            <person name="Herman E.K."/>
            <person name="Klute M.J."/>
            <person name="Nakayama T."/>
            <person name="Obornik M."/>
            <person name="Reyes-Prieto A."/>
            <person name="Armbrust E.V."/>
            <person name="Aves S.J."/>
            <person name="Beiko R.G."/>
            <person name="Coutinho P."/>
            <person name="Dacks J.B."/>
            <person name="Durnford D.G."/>
            <person name="Fast N.M."/>
            <person name="Green B.R."/>
            <person name="Grisdale C."/>
            <person name="Hempe F."/>
            <person name="Henrissat B."/>
            <person name="Hoppner M.P."/>
            <person name="Ishida K.-I."/>
            <person name="Kim E."/>
            <person name="Koreny L."/>
            <person name="Kroth P.G."/>
            <person name="Liu Y."/>
            <person name="Malik S.-B."/>
            <person name="Maier U.G."/>
            <person name="McRose D."/>
            <person name="Mock T."/>
            <person name="Neilson J.A."/>
            <person name="Onodera N.T."/>
            <person name="Poole A.M."/>
            <person name="Pritham E.J."/>
            <person name="Richards T.A."/>
            <person name="Rocap G."/>
            <person name="Roy S.W."/>
            <person name="Sarai C."/>
            <person name="Schaack S."/>
            <person name="Shirato S."/>
            <person name="Slamovits C.H."/>
            <person name="Spencer D.F."/>
            <person name="Suzuki S."/>
            <person name="Worden A.Z."/>
            <person name="Zauner S."/>
            <person name="Barry K."/>
            <person name="Bell C."/>
            <person name="Bharti A.K."/>
            <person name="Crow J.A."/>
            <person name="Grimwood J."/>
            <person name="Kramer R."/>
            <person name="Lindquist E."/>
            <person name="Lucas S."/>
            <person name="Salamov A."/>
            <person name="McFadden G.I."/>
            <person name="Lane C.E."/>
            <person name="Keeling P.J."/>
            <person name="Gray M.W."/>
            <person name="Grigoriev I.V."/>
            <person name="Archibald J.M."/>
        </authorList>
    </citation>
    <scope>NUCLEOTIDE SEQUENCE</scope>
    <source>
        <strain evidence="13">CCMP2712</strain>
    </source>
</reference>